<organism evidence="7 8">
    <name type="scientific">Candidatus Sneabacter namystus</name>
    <dbReference type="NCBI Taxonomy" id="2601646"/>
    <lineage>
        <taxon>Bacteria</taxon>
        <taxon>Pseudomonadati</taxon>
        <taxon>Pseudomonadota</taxon>
        <taxon>Alphaproteobacteria</taxon>
        <taxon>Rickettsiales</taxon>
        <taxon>Rickettsiaceae</taxon>
        <taxon>Rickettsieae</taxon>
        <taxon>Candidatus Sneabacter</taxon>
    </lineage>
</organism>
<protein>
    <recommendedName>
        <fullName evidence="5">tRNA pseudouridine synthase B</fullName>
        <ecNumber evidence="5">5.4.99.25</ecNumber>
    </recommendedName>
    <alternativeName>
        <fullName evidence="5">tRNA pseudouridine(55) synthase</fullName>
        <shortName evidence="5">Psi55 synthase</shortName>
    </alternativeName>
    <alternativeName>
        <fullName evidence="5">tRNA pseudouridylate synthase</fullName>
    </alternativeName>
    <alternativeName>
        <fullName evidence="5">tRNA-uridine isomerase</fullName>
    </alternativeName>
</protein>
<evidence type="ECO:0000313" key="8">
    <source>
        <dbReference type="Proteomes" id="UP000323844"/>
    </source>
</evidence>
<dbReference type="HAMAP" id="MF_01080">
    <property type="entry name" value="TruB_bact"/>
    <property type="match status" value="1"/>
</dbReference>
<keyword evidence="4 5" id="KW-0413">Isomerase</keyword>
<dbReference type="GO" id="GO:0031119">
    <property type="term" value="P:tRNA pseudouridine synthesis"/>
    <property type="evidence" value="ECO:0007669"/>
    <property type="project" value="UniProtKB-UniRule"/>
</dbReference>
<dbReference type="EC" id="5.4.99.25" evidence="5"/>
<dbReference type="Pfam" id="PF01509">
    <property type="entry name" value="TruB_N"/>
    <property type="match status" value="1"/>
</dbReference>
<dbReference type="PANTHER" id="PTHR13767">
    <property type="entry name" value="TRNA-PSEUDOURIDINE SYNTHASE"/>
    <property type="match status" value="1"/>
</dbReference>
<sequence length="306" mass="33875">MVNDIFYCRGWHGWVNLYKPKGISSNKALCKLRKIIGNKSVKVGHAGTLDPLAHGVLPIGIGHATRLIEYVVDCTKKYEFTMQFGVSTDTEDIEGNVTKTEVVDFDVSMLEVVSSKFTGSMNQVPPNFSAVKVNGKRAYALARAGVQFSLSSRPVTIKDIRLLWYDNDLKQARYFVECSRGTYVRSLSKDIADFLGVCATVIDITRISVGVFDSKSSISLSRFDSEKCDKENLYQHLLPLGLVMGRIPKVLVTESQRCDLSFGRKVQLSDDVKDGTACAVYKGILVAVGRVADSNVFFPNKIFESS</sequence>
<dbReference type="CDD" id="cd02573">
    <property type="entry name" value="PseudoU_synth_EcTruB"/>
    <property type="match status" value="1"/>
</dbReference>
<name>A0A5C0UJ37_9RICK</name>
<dbReference type="Gene3D" id="3.30.2350.10">
    <property type="entry name" value="Pseudouridine synthase"/>
    <property type="match status" value="1"/>
</dbReference>
<feature type="active site" description="Nucleophile" evidence="5">
    <location>
        <position position="50"/>
    </location>
</feature>
<dbReference type="InterPro" id="IPR020103">
    <property type="entry name" value="PsdUridine_synth_cat_dom_sf"/>
</dbReference>
<evidence type="ECO:0000256" key="1">
    <source>
        <dbReference type="ARBA" id="ARBA00000385"/>
    </source>
</evidence>
<evidence type="ECO:0000256" key="2">
    <source>
        <dbReference type="ARBA" id="ARBA00005642"/>
    </source>
</evidence>
<dbReference type="EMBL" id="CP043312">
    <property type="protein sequence ID" value="QEK39809.1"/>
    <property type="molecule type" value="Genomic_DNA"/>
</dbReference>
<keyword evidence="3 5" id="KW-0819">tRNA processing</keyword>
<comment type="similarity">
    <text evidence="2 5">Belongs to the pseudouridine synthase TruB family. Type 1 subfamily.</text>
</comment>
<evidence type="ECO:0000256" key="4">
    <source>
        <dbReference type="ARBA" id="ARBA00023235"/>
    </source>
</evidence>
<evidence type="ECO:0000256" key="5">
    <source>
        <dbReference type="HAMAP-Rule" id="MF_01080"/>
    </source>
</evidence>
<dbReference type="NCBIfam" id="TIGR00431">
    <property type="entry name" value="TruB"/>
    <property type="match status" value="1"/>
</dbReference>
<dbReference type="GO" id="GO:0160148">
    <property type="term" value="F:tRNA pseudouridine(55) synthase activity"/>
    <property type="evidence" value="ECO:0007669"/>
    <property type="project" value="UniProtKB-EC"/>
</dbReference>
<dbReference type="Proteomes" id="UP000323844">
    <property type="component" value="Chromosome"/>
</dbReference>
<comment type="catalytic activity">
    <reaction evidence="1 5">
        <text>uridine(55) in tRNA = pseudouridine(55) in tRNA</text>
        <dbReference type="Rhea" id="RHEA:42532"/>
        <dbReference type="Rhea" id="RHEA-COMP:10101"/>
        <dbReference type="Rhea" id="RHEA-COMP:10102"/>
        <dbReference type="ChEBI" id="CHEBI:65314"/>
        <dbReference type="ChEBI" id="CHEBI:65315"/>
        <dbReference type="EC" id="5.4.99.25"/>
    </reaction>
</comment>
<dbReference type="KEGG" id="snay:FZC37_02645"/>
<accession>A0A5C0UJ37</accession>
<dbReference type="InterPro" id="IPR014780">
    <property type="entry name" value="tRNA_psdUridine_synth_TruB"/>
</dbReference>
<evidence type="ECO:0000259" key="6">
    <source>
        <dbReference type="Pfam" id="PF01509"/>
    </source>
</evidence>
<dbReference type="GO" id="GO:1990481">
    <property type="term" value="P:mRNA pseudouridine synthesis"/>
    <property type="evidence" value="ECO:0007669"/>
    <property type="project" value="TreeGrafter"/>
</dbReference>
<reference evidence="7 8" key="1">
    <citation type="submission" date="2019-08" db="EMBL/GenBank/DDBJ databases">
        <title>Highly reduced genomes of protist endosymbionts show evolutionary convergence.</title>
        <authorList>
            <person name="George E."/>
            <person name="Husnik F."/>
            <person name="Tashyreva D."/>
            <person name="Prokopchuk G."/>
            <person name="Horak A."/>
            <person name="Kwong W.K."/>
            <person name="Lukes J."/>
            <person name="Keeling P.J."/>
        </authorList>
    </citation>
    <scope>NUCLEOTIDE SEQUENCE [LARGE SCALE GENOMIC DNA]</scope>
    <source>
        <strain evidence="7">1621</strain>
    </source>
</reference>
<dbReference type="PANTHER" id="PTHR13767:SF2">
    <property type="entry name" value="PSEUDOURIDYLATE SYNTHASE TRUB1"/>
    <property type="match status" value="1"/>
</dbReference>
<dbReference type="InterPro" id="IPR002501">
    <property type="entry name" value="PsdUridine_synth_N"/>
</dbReference>
<evidence type="ECO:0000256" key="3">
    <source>
        <dbReference type="ARBA" id="ARBA00022694"/>
    </source>
</evidence>
<keyword evidence="8" id="KW-1185">Reference proteome</keyword>
<feature type="domain" description="Pseudouridine synthase II N-terminal" evidence="6">
    <location>
        <begin position="33"/>
        <end position="184"/>
    </location>
</feature>
<proteinExistence type="inferred from homology"/>
<dbReference type="SUPFAM" id="SSF55120">
    <property type="entry name" value="Pseudouridine synthase"/>
    <property type="match status" value="1"/>
</dbReference>
<dbReference type="OrthoDB" id="9802309at2"/>
<gene>
    <name evidence="5 7" type="primary">truB</name>
    <name evidence="7" type="ORF">FZC37_02645</name>
</gene>
<evidence type="ECO:0000313" key="7">
    <source>
        <dbReference type="EMBL" id="QEK39809.1"/>
    </source>
</evidence>
<comment type="function">
    <text evidence="5">Responsible for synthesis of pseudouridine from uracil-55 in the psi GC loop of transfer RNAs.</text>
</comment>
<dbReference type="GO" id="GO:0003723">
    <property type="term" value="F:RNA binding"/>
    <property type="evidence" value="ECO:0007669"/>
    <property type="project" value="InterPro"/>
</dbReference>
<dbReference type="AlphaFoldDB" id="A0A5C0UJ37"/>